<sequence>MFLDCAGRIKPWKFRDTFALDVRILNTQQWSKTVSRDLIDLDKIMVNELRYYLDNDLRIYERLELNYNLLKSSITDADSLTQELIHVVQSMKELNFDGLDSIANDTSVTYRKIIRGKSKEIQKAQVKYYKSREALNKGFRKVRKKLLFVEEESAPLKEILYKIKYKRDALQPHIEHFNSVLNQALFENPESLYSKRITELSKKFESYRVTMDEFEEFIYNINDIAREEAGGYVMLTARKGKPMDYIKRYEDGLDEYYIILDDIRKISESL</sequence>
<organism evidence="1">
    <name type="scientific">marine metagenome</name>
    <dbReference type="NCBI Taxonomy" id="408172"/>
    <lineage>
        <taxon>unclassified sequences</taxon>
        <taxon>metagenomes</taxon>
        <taxon>ecological metagenomes</taxon>
    </lineage>
</organism>
<dbReference type="EMBL" id="UINC01091082">
    <property type="protein sequence ID" value="SVC43569.1"/>
    <property type="molecule type" value="Genomic_DNA"/>
</dbReference>
<evidence type="ECO:0000313" key="1">
    <source>
        <dbReference type="EMBL" id="SVC43569.1"/>
    </source>
</evidence>
<gene>
    <name evidence="1" type="ORF">METZ01_LOCUS296423</name>
</gene>
<protein>
    <submittedName>
        <fullName evidence="1">Uncharacterized protein</fullName>
    </submittedName>
</protein>
<accession>A0A382M3T7</accession>
<reference evidence="1" key="1">
    <citation type="submission" date="2018-05" db="EMBL/GenBank/DDBJ databases">
        <authorList>
            <person name="Lanie J.A."/>
            <person name="Ng W.-L."/>
            <person name="Kazmierczak K.M."/>
            <person name="Andrzejewski T.M."/>
            <person name="Davidsen T.M."/>
            <person name="Wayne K.J."/>
            <person name="Tettelin H."/>
            <person name="Glass J.I."/>
            <person name="Rusch D."/>
            <person name="Podicherti R."/>
            <person name="Tsui H.-C.T."/>
            <person name="Winkler M.E."/>
        </authorList>
    </citation>
    <scope>NUCLEOTIDE SEQUENCE</scope>
</reference>
<dbReference type="AlphaFoldDB" id="A0A382M3T7"/>
<proteinExistence type="predicted"/>
<name>A0A382M3T7_9ZZZZ</name>